<name>A0A0S2K475_9GAMM</name>
<dbReference type="Proteomes" id="UP000061457">
    <property type="component" value="Chromosome I"/>
</dbReference>
<keyword evidence="4 5" id="KW-0472">Membrane</keyword>
<evidence type="ECO:0000256" key="5">
    <source>
        <dbReference type="SAM" id="Phobius"/>
    </source>
</evidence>
<dbReference type="GO" id="GO:0006629">
    <property type="term" value="P:lipid metabolic process"/>
    <property type="evidence" value="ECO:0007669"/>
    <property type="project" value="InterPro"/>
</dbReference>
<comment type="subcellular location">
    <subcellularLocation>
        <location evidence="1">Membrane</location>
        <topology evidence="1">Multi-pass membrane protein</topology>
    </subcellularLocation>
</comment>
<dbReference type="EMBL" id="CP013187">
    <property type="protein sequence ID" value="ALO42878.1"/>
    <property type="molecule type" value="Genomic_DNA"/>
</dbReference>
<protein>
    <submittedName>
        <fullName evidence="6">Acyltransferase</fullName>
    </submittedName>
</protein>
<dbReference type="KEGG" id="pphe:PP2015_2385"/>
<dbReference type="OrthoDB" id="5905478at2"/>
<keyword evidence="6" id="KW-0808">Transferase</keyword>
<evidence type="ECO:0000256" key="3">
    <source>
        <dbReference type="ARBA" id="ARBA00022989"/>
    </source>
</evidence>
<keyword evidence="7" id="KW-1185">Reference proteome</keyword>
<dbReference type="PATRIC" id="fig|161398.10.peg.2434"/>
<reference evidence="6 7" key="1">
    <citation type="submission" date="2015-11" db="EMBL/GenBank/DDBJ databases">
        <authorList>
            <person name="Zhang Y."/>
            <person name="Guo Z."/>
        </authorList>
    </citation>
    <scope>NUCLEOTIDE SEQUENCE [LARGE SCALE GENOMIC DNA]</scope>
    <source>
        <strain evidence="6 7">KCTC 12086</strain>
    </source>
</reference>
<keyword evidence="6" id="KW-0012">Acyltransferase</keyword>
<evidence type="ECO:0000256" key="2">
    <source>
        <dbReference type="ARBA" id="ARBA00022692"/>
    </source>
</evidence>
<feature type="transmembrane region" description="Helical" evidence="5">
    <location>
        <begin position="69"/>
        <end position="89"/>
    </location>
</feature>
<keyword evidence="3 5" id="KW-1133">Transmembrane helix</keyword>
<dbReference type="PANTHER" id="PTHR31595:SF57">
    <property type="entry name" value="OS04G0481900 PROTEIN"/>
    <property type="match status" value="1"/>
</dbReference>
<dbReference type="PANTHER" id="PTHR31595">
    <property type="entry name" value="LONG-CHAIN-ALCOHOL O-FATTY-ACYLTRANSFERASE 3-RELATED"/>
    <property type="match status" value="1"/>
</dbReference>
<feature type="transmembrane region" description="Helical" evidence="5">
    <location>
        <begin position="123"/>
        <end position="141"/>
    </location>
</feature>
<dbReference type="AlphaFoldDB" id="A0A0S2K475"/>
<proteinExistence type="predicted"/>
<dbReference type="STRING" id="161398.PP2015_2385"/>
<dbReference type="InterPro" id="IPR044851">
    <property type="entry name" value="Wax_synthase"/>
</dbReference>
<dbReference type="InterPro" id="IPR004299">
    <property type="entry name" value="MBOAT_fam"/>
</dbReference>
<sequence length="149" mass="16923">MATKITLAQFVKLRNGVPLGHTDSLKSMLSRSLGASSFAQFWQYWNPVWGYYLSQCVYQPIKRFFGKSIAVAATFFVSGFLHDLAIMLIKQQSSILLTVWFTLMGLAVVLSEVVKLRYSALPWFIRALINIGFIVASYYIAKQLLSWVL</sequence>
<dbReference type="GO" id="GO:0008374">
    <property type="term" value="F:O-acyltransferase activity"/>
    <property type="evidence" value="ECO:0007669"/>
    <property type="project" value="InterPro"/>
</dbReference>
<evidence type="ECO:0000313" key="6">
    <source>
        <dbReference type="EMBL" id="ALO42878.1"/>
    </source>
</evidence>
<dbReference type="GO" id="GO:0016020">
    <property type="term" value="C:membrane"/>
    <property type="evidence" value="ECO:0007669"/>
    <property type="project" value="UniProtKB-SubCell"/>
</dbReference>
<dbReference type="RefSeq" id="WP_058030578.1">
    <property type="nucleotide sequence ID" value="NZ_CP013187.1"/>
</dbReference>
<organism evidence="6 7">
    <name type="scientific">Pseudoalteromonas phenolica</name>
    <dbReference type="NCBI Taxonomy" id="161398"/>
    <lineage>
        <taxon>Bacteria</taxon>
        <taxon>Pseudomonadati</taxon>
        <taxon>Pseudomonadota</taxon>
        <taxon>Gammaproteobacteria</taxon>
        <taxon>Alteromonadales</taxon>
        <taxon>Pseudoalteromonadaceae</taxon>
        <taxon>Pseudoalteromonas</taxon>
    </lineage>
</organism>
<gene>
    <name evidence="6" type="ORF">PP2015_2385</name>
</gene>
<dbReference type="Pfam" id="PF03062">
    <property type="entry name" value="MBOAT"/>
    <property type="match status" value="1"/>
</dbReference>
<evidence type="ECO:0000256" key="4">
    <source>
        <dbReference type="ARBA" id="ARBA00023136"/>
    </source>
</evidence>
<evidence type="ECO:0000256" key="1">
    <source>
        <dbReference type="ARBA" id="ARBA00004141"/>
    </source>
</evidence>
<accession>A0A0S2K475</accession>
<keyword evidence="2 5" id="KW-0812">Transmembrane</keyword>
<feature type="transmembrane region" description="Helical" evidence="5">
    <location>
        <begin position="95"/>
        <end position="114"/>
    </location>
</feature>
<evidence type="ECO:0000313" key="7">
    <source>
        <dbReference type="Proteomes" id="UP000061457"/>
    </source>
</evidence>